<evidence type="ECO:0000313" key="3">
    <source>
        <dbReference type="Proteomes" id="UP000264883"/>
    </source>
</evidence>
<sequence>MDIVIRQEQEDDYKKTEYVVEEAFKTAEYTDHTEQFLVAKLRNSNAFVPELSLVAEHDGEIIGHIMLTKVIIRNDTKEEEALSLAPLSVLPEYQKEGVGSKLIEEALKTAKKLGFKSVIVLGHDQYYPKFGFKPAKNWGIISPFDVRDEFFMALELEEGSLKDVSGLVIYPREFLE</sequence>
<dbReference type="Gene3D" id="3.40.630.30">
    <property type="match status" value="1"/>
</dbReference>
<organism evidence="2 3">
    <name type="scientific">Clostridium isatidis</name>
    <dbReference type="NCBI Taxonomy" id="182773"/>
    <lineage>
        <taxon>Bacteria</taxon>
        <taxon>Bacillati</taxon>
        <taxon>Bacillota</taxon>
        <taxon>Clostridia</taxon>
        <taxon>Eubacteriales</taxon>
        <taxon>Clostridiaceae</taxon>
        <taxon>Clostridium</taxon>
    </lineage>
</organism>
<dbReference type="RefSeq" id="WP_119864520.1">
    <property type="nucleotide sequence ID" value="NZ_CP016786.1"/>
</dbReference>
<dbReference type="InterPro" id="IPR000182">
    <property type="entry name" value="GNAT_dom"/>
</dbReference>
<evidence type="ECO:0000313" key="2">
    <source>
        <dbReference type="EMBL" id="ASW42389.1"/>
    </source>
</evidence>
<dbReference type="AlphaFoldDB" id="A0A343JA31"/>
<name>A0A343JA31_9CLOT</name>
<accession>A0A343JA31</accession>
<keyword evidence="2" id="KW-0808">Transferase</keyword>
<dbReference type="PANTHER" id="PTHR43617">
    <property type="entry name" value="L-AMINO ACID N-ACETYLTRANSFERASE"/>
    <property type="match status" value="1"/>
</dbReference>
<dbReference type="GO" id="GO:0016747">
    <property type="term" value="F:acyltransferase activity, transferring groups other than amino-acyl groups"/>
    <property type="evidence" value="ECO:0007669"/>
    <property type="project" value="InterPro"/>
</dbReference>
<gene>
    <name evidence="2" type="ORF">BEN51_02475</name>
</gene>
<dbReference type="CDD" id="cd04301">
    <property type="entry name" value="NAT_SF"/>
    <property type="match status" value="1"/>
</dbReference>
<dbReference type="Pfam" id="PF00583">
    <property type="entry name" value="Acetyltransf_1"/>
    <property type="match status" value="1"/>
</dbReference>
<keyword evidence="3" id="KW-1185">Reference proteome</keyword>
<dbReference type="EMBL" id="CP016786">
    <property type="protein sequence ID" value="ASW42389.1"/>
    <property type="molecule type" value="Genomic_DNA"/>
</dbReference>
<dbReference type="PANTHER" id="PTHR43617:SF2">
    <property type="entry name" value="UPF0039 PROTEIN SLL0451"/>
    <property type="match status" value="1"/>
</dbReference>
<proteinExistence type="predicted"/>
<dbReference type="PROSITE" id="PS51186">
    <property type="entry name" value="GNAT"/>
    <property type="match status" value="1"/>
</dbReference>
<evidence type="ECO:0000259" key="1">
    <source>
        <dbReference type="PROSITE" id="PS51186"/>
    </source>
</evidence>
<dbReference type="Proteomes" id="UP000264883">
    <property type="component" value="Chromosome"/>
</dbReference>
<dbReference type="SUPFAM" id="SSF55729">
    <property type="entry name" value="Acyl-CoA N-acyltransferases (Nat)"/>
    <property type="match status" value="1"/>
</dbReference>
<protein>
    <submittedName>
        <fullName evidence="2">GNAT family N-acetyltransferase</fullName>
    </submittedName>
</protein>
<feature type="domain" description="N-acetyltransferase" evidence="1">
    <location>
        <begin position="3"/>
        <end position="157"/>
    </location>
</feature>
<reference evidence="2 3" key="1">
    <citation type="submission" date="2016-08" db="EMBL/GenBank/DDBJ databases">
        <title>Complete Genome Sequence Of The Indigo Reducing Clostridium isatidis DSM15098.</title>
        <authorList>
            <person name="Little G.T."/>
            <person name="Minton N.P."/>
        </authorList>
    </citation>
    <scope>NUCLEOTIDE SEQUENCE [LARGE SCALE GENOMIC DNA]</scope>
    <source>
        <strain evidence="2 3">DSM 15098</strain>
    </source>
</reference>
<dbReference type="InterPro" id="IPR050276">
    <property type="entry name" value="MshD_Acetyltransferase"/>
</dbReference>
<dbReference type="KEGG" id="cia:BEN51_02475"/>
<dbReference type="InterPro" id="IPR016181">
    <property type="entry name" value="Acyl_CoA_acyltransferase"/>
</dbReference>
<dbReference type="OrthoDB" id="9797178at2"/>